<feature type="transmembrane region" description="Helical" evidence="1">
    <location>
        <begin position="39"/>
        <end position="60"/>
    </location>
</feature>
<evidence type="ECO:0000256" key="1">
    <source>
        <dbReference type="SAM" id="Phobius"/>
    </source>
</evidence>
<dbReference type="RefSeq" id="WP_344040176.1">
    <property type="nucleotide sequence ID" value="NZ_BAAAKE010000021.1"/>
</dbReference>
<protein>
    <submittedName>
        <fullName evidence="2">Uncharacterized protein</fullName>
    </submittedName>
</protein>
<organism evidence="2 3">
    <name type="scientific">Saccharothrix xinjiangensis</name>
    <dbReference type="NCBI Taxonomy" id="204798"/>
    <lineage>
        <taxon>Bacteria</taxon>
        <taxon>Bacillati</taxon>
        <taxon>Actinomycetota</taxon>
        <taxon>Actinomycetes</taxon>
        <taxon>Pseudonocardiales</taxon>
        <taxon>Pseudonocardiaceae</taxon>
        <taxon>Saccharothrix</taxon>
    </lineage>
</organism>
<sequence>MNDTEKLVAEALRLRAERTPPPGPVLAALHRPRRSRKPLLLVLATAGTVAAAVVAVTTVARPPVAEEAPPAIPITTTVAEDPGPAVRTVPLEYSPTWLPDGFTEWRRGNTPHGSDRSYQRVEAEGSVAPQIDFSVHGDDIATRAASLEASADQVAVAGAPGYFVGGDLHWRVREDRFLVVTTQGVPDARATALRVAESVRPDGRAIRVPVSFGDSTVFSITDRGDGGWSAHGTATHGGHDYLVSLSTAPYLANAAREVTARGRPAQYYEEISGGLLNVDLGAGRHLGVSNTGSSSRLAPPEALVEVAELVVVDPEPQVKW</sequence>
<proteinExistence type="predicted"/>
<dbReference type="Proteomes" id="UP001595833">
    <property type="component" value="Unassembled WGS sequence"/>
</dbReference>
<gene>
    <name evidence="2" type="ORF">ACFPFM_41080</name>
</gene>
<keyword evidence="1" id="KW-1133">Transmembrane helix</keyword>
<keyword evidence="3" id="KW-1185">Reference proteome</keyword>
<reference evidence="3" key="1">
    <citation type="journal article" date="2019" name="Int. J. Syst. Evol. Microbiol.">
        <title>The Global Catalogue of Microorganisms (GCM) 10K type strain sequencing project: providing services to taxonomists for standard genome sequencing and annotation.</title>
        <authorList>
            <consortium name="The Broad Institute Genomics Platform"/>
            <consortium name="The Broad Institute Genome Sequencing Center for Infectious Disease"/>
            <person name="Wu L."/>
            <person name="Ma J."/>
        </authorList>
    </citation>
    <scope>NUCLEOTIDE SEQUENCE [LARGE SCALE GENOMIC DNA]</scope>
    <source>
        <strain evidence="3">KCTC 12848</strain>
    </source>
</reference>
<keyword evidence="1" id="KW-0812">Transmembrane</keyword>
<comment type="caution">
    <text evidence="2">The sequence shown here is derived from an EMBL/GenBank/DDBJ whole genome shotgun (WGS) entry which is preliminary data.</text>
</comment>
<evidence type="ECO:0000313" key="3">
    <source>
        <dbReference type="Proteomes" id="UP001595833"/>
    </source>
</evidence>
<name>A0ABV9YE22_9PSEU</name>
<dbReference type="EMBL" id="JBHSJB010000052">
    <property type="protein sequence ID" value="MFC5060144.1"/>
    <property type="molecule type" value="Genomic_DNA"/>
</dbReference>
<accession>A0ABV9YE22</accession>
<keyword evidence="1" id="KW-0472">Membrane</keyword>
<evidence type="ECO:0000313" key="2">
    <source>
        <dbReference type="EMBL" id="MFC5060144.1"/>
    </source>
</evidence>